<proteinExistence type="predicted"/>
<dbReference type="AlphaFoldDB" id="A0A0F6ILF1"/>
<name>A0A0F6ILF1_LEPIR</name>
<sequence length="72" mass="8383">MPRIRINKKGRSKRRPFFHSSFLNYNLLKYGPSFSKIDFIPSWPFLENIAFEISSTSLSALCSAKYEPDHAK</sequence>
<dbReference type="Proteomes" id="UP000012164">
    <property type="component" value="Unassembled WGS sequence"/>
</dbReference>
<dbReference type="EMBL" id="AKWR02000002">
    <property type="protein sequence ID" value="EMJ38876.1"/>
    <property type="molecule type" value="Genomic_DNA"/>
</dbReference>
<feature type="non-terminal residue" evidence="1">
    <location>
        <position position="72"/>
    </location>
</feature>
<evidence type="ECO:0000313" key="2">
    <source>
        <dbReference type="Proteomes" id="UP000012164"/>
    </source>
</evidence>
<evidence type="ECO:0000313" key="1">
    <source>
        <dbReference type="EMBL" id="EMJ38876.1"/>
    </source>
</evidence>
<accession>A0A0F6ILF1</accession>
<protein>
    <submittedName>
        <fullName evidence="1">Uncharacterized protein</fullName>
    </submittedName>
</protein>
<comment type="caution">
    <text evidence="1">The sequence shown here is derived from an EMBL/GenBank/DDBJ whole genome shotgun (WGS) entry which is preliminary data.</text>
</comment>
<organism evidence="1 2">
    <name type="scientific">Leptospira interrogans str. FPW1039</name>
    <dbReference type="NCBI Taxonomy" id="1193040"/>
    <lineage>
        <taxon>Bacteria</taxon>
        <taxon>Pseudomonadati</taxon>
        <taxon>Spirochaetota</taxon>
        <taxon>Spirochaetia</taxon>
        <taxon>Leptospirales</taxon>
        <taxon>Leptospiraceae</taxon>
        <taxon>Leptospira</taxon>
    </lineage>
</organism>
<gene>
    <name evidence="1" type="ORF">LEP1GSC079_0298</name>
</gene>
<reference evidence="1 2" key="1">
    <citation type="submission" date="2013-01" db="EMBL/GenBank/DDBJ databases">
        <authorList>
            <person name="Harkins D.M."/>
            <person name="Durkin A.S."/>
            <person name="Brinkac L.M."/>
            <person name="Haft D.H."/>
            <person name="Selengut J.D."/>
            <person name="Sanka R."/>
            <person name="DePew J."/>
            <person name="Purushe J."/>
            <person name="Peacock S.J."/>
            <person name="Thaipadungpanit J."/>
            <person name="Wuthiekanun V.W."/>
            <person name="Day N.P."/>
            <person name="Vinetz J.M."/>
            <person name="Sutton G.G."/>
            <person name="Nierman W.C."/>
            <person name="Fouts D.E."/>
        </authorList>
    </citation>
    <scope>NUCLEOTIDE SEQUENCE [LARGE SCALE GENOMIC DNA]</scope>
    <source>
        <strain evidence="1 2">FPW1039</strain>
    </source>
</reference>